<dbReference type="SUPFAM" id="SSF46785">
    <property type="entry name" value="Winged helix' DNA-binding domain"/>
    <property type="match status" value="1"/>
</dbReference>
<reference evidence="2 5" key="1">
    <citation type="journal article" date="2015" name="Genome Announc.">
        <title>Complete genome sequences for 59 burkholderia isolates, both pathogenic and near neighbor.</title>
        <authorList>
            <person name="Johnson S.L."/>
            <person name="Bishop-Lilly K.A."/>
            <person name="Ladner J.T."/>
            <person name="Daligault H.E."/>
            <person name="Davenport K.W."/>
            <person name="Jaissle J."/>
            <person name="Frey K.G."/>
            <person name="Koroleva G.I."/>
            <person name="Bruce D.C."/>
            <person name="Coyne S.R."/>
            <person name="Broomall S.M."/>
            <person name="Li P.E."/>
            <person name="Teshima H."/>
            <person name="Gibbons H.S."/>
            <person name="Palacios G.F."/>
            <person name="Rosenzweig C.N."/>
            <person name="Redden C.L."/>
            <person name="Xu Y."/>
            <person name="Minogue T.D."/>
            <person name="Chain P.S."/>
        </authorList>
    </citation>
    <scope>NUCLEOTIDE SEQUENCE [LARGE SCALE GENOMIC DNA]</scope>
    <source>
        <strain evidence="2 5">ATCC BAA-463</strain>
    </source>
</reference>
<dbReference type="Gene3D" id="1.10.287.100">
    <property type="match status" value="1"/>
</dbReference>
<evidence type="ECO:0000313" key="5">
    <source>
        <dbReference type="Proteomes" id="UP000032614"/>
    </source>
</evidence>
<feature type="domain" description="HTH marR-type" evidence="1">
    <location>
        <begin position="13"/>
        <end position="149"/>
    </location>
</feature>
<dbReference type="EMBL" id="CP010027">
    <property type="protein sequence ID" value="AJZ61142.1"/>
    <property type="molecule type" value="Genomic_DNA"/>
</dbReference>
<sequence length="150" mass="16150">MNKPSSPPQSIDLAALAGELRISVSRLVRRAREHSQTGDFTSAQTSVLFHLDRDGPATVSALARAEGVKPQSMRITVAGLETLGVIKGKADPADGRQTLIDLTPRFRRALQANRAAKEDWLLRALQAQLSAQEQATLAAAVGLLQRLADF</sequence>
<dbReference type="Gene3D" id="1.10.10.10">
    <property type="entry name" value="Winged helix-like DNA-binding domain superfamily/Winged helix DNA-binding domain"/>
    <property type="match status" value="1"/>
</dbReference>
<evidence type="ECO:0000313" key="3">
    <source>
        <dbReference type="EMBL" id="MBB6200013.1"/>
    </source>
</evidence>
<dbReference type="PANTHER" id="PTHR39515">
    <property type="entry name" value="CONSERVED PROTEIN"/>
    <property type="match status" value="1"/>
</dbReference>
<dbReference type="Pfam" id="PF12802">
    <property type="entry name" value="MarR_2"/>
    <property type="match status" value="1"/>
</dbReference>
<dbReference type="GO" id="GO:0003700">
    <property type="term" value="F:DNA-binding transcription factor activity"/>
    <property type="evidence" value="ECO:0007669"/>
    <property type="project" value="InterPro"/>
</dbReference>
<dbReference type="InterPro" id="IPR036390">
    <property type="entry name" value="WH_DNA-bd_sf"/>
</dbReference>
<evidence type="ECO:0000313" key="6">
    <source>
        <dbReference type="Proteomes" id="UP000518681"/>
    </source>
</evidence>
<dbReference type="GO" id="GO:0003677">
    <property type="term" value="F:DNA binding"/>
    <property type="evidence" value="ECO:0007669"/>
    <property type="project" value="UniProtKB-KW"/>
</dbReference>
<reference evidence="4" key="3">
    <citation type="submission" date="2022-08" db="EMBL/GenBank/DDBJ databases">
        <authorList>
            <person name="Kim S.-J."/>
        </authorList>
    </citation>
    <scope>NUCLEOTIDE SEQUENCE</scope>
    <source>
        <strain evidence="4">KJ</strain>
    </source>
</reference>
<evidence type="ECO:0000259" key="1">
    <source>
        <dbReference type="PROSITE" id="PS50995"/>
    </source>
</evidence>
<accession>A0AAJ3XSE9</accession>
<dbReference type="InterPro" id="IPR000835">
    <property type="entry name" value="HTH_MarR-typ"/>
</dbReference>
<proteinExistence type="predicted"/>
<dbReference type="Proteomes" id="UP001246473">
    <property type="component" value="Unassembled WGS sequence"/>
</dbReference>
<dbReference type="Proteomes" id="UP000518681">
    <property type="component" value="Unassembled WGS sequence"/>
</dbReference>
<evidence type="ECO:0000313" key="2">
    <source>
        <dbReference type="EMBL" id="AJZ61142.1"/>
    </source>
</evidence>
<dbReference type="GeneID" id="66518558"/>
<organism evidence="4 7">
    <name type="scientific">Paraburkholderia fungorum</name>
    <dbReference type="NCBI Taxonomy" id="134537"/>
    <lineage>
        <taxon>Bacteria</taxon>
        <taxon>Pseudomonadati</taxon>
        <taxon>Pseudomonadota</taxon>
        <taxon>Betaproteobacteria</taxon>
        <taxon>Burkholderiales</taxon>
        <taxon>Burkholderiaceae</taxon>
        <taxon>Paraburkholderia</taxon>
    </lineage>
</organism>
<dbReference type="InterPro" id="IPR036388">
    <property type="entry name" value="WH-like_DNA-bd_sf"/>
</dbReference>
<evidence type="ECO:0000313" key="7">
    <source>
        <dbReference type="Proteomes" id="UP001246473"/>
    </source>
</evidence>
<keyword evidence="2" id="KW-0238">DNA-binding</keyword>
<dbReference type="EMBL" id="JACIIK010000002">
    <property type="protein sequence ID" value="MBB6200013.1"/>
    <property type="molecule type" value="Genomic_DNA"/>
</dbReference>
<dbReference type="EMBL" id="JANSLM010000002">
    <property type="protein sequence ID" value="MDT8837214.1"/>
    <property type="molecule type" value="Genomic_DNA"/>
</dbReference>
<name>A0AAJ3XSE9_9BURK</name>
<dbReference type="Proteomes" id="UP000032614">
    <property type="component" value="Chromosome 2"/>
</dbReference>
<gene>
    <name evidence="3" type="ORF">GGD69_000859</name>
    <name evidence="2" type="ORF">OI25_4683</name>
    <name evidence="4" type="ORF">ParKJ_07310</name>
</gene>
<protein>
    <submittedName>
        <fullName evidence="3 4">MarR family transcriptional regulator</fullName>
    </submittedName>
    <submittedName>
        <fullName evidence="2">Winged helix DNA-binding domain protein</fullName>
    </submittedName>
</protein>
<dbReference type="RefSeq" id="WP_028193929.1">
    <property type="nucleotide sequence ID" value="NZ_CADFGE010000003.1"/>
</dbReference>
<reference evidence="3 6" key="2">
    <citation type="submission" date="2020-08" db="EMBL/GenBank/DDBJ databases">
        <title>Genomic Encyclopedia of Type Strains, Phase IV (KMG-V): Genome sequencing to study the core and pangenomes of soil and plant-associated prokaryotes.</title>
        <authorList>
            <person name="Whitman W."/>
        </authorList>
    </citation>
    <scope>NUCLEOTIDE SEQUENCE [LARGE SCALE GENOMIC DNA]</scope>
    <source>
        <strain evidence="3 6">SEMIA 4013</strain>
    </source>
</reference>
<dbReference type="InterPro" id="IPR052526">
    <property type="entry name" value="HTH-type_Bedaq_tolerance"/>
</dbReference>
<dbReference type="PROSITE" id="PS50995">
    <property type="entry name" value="HTH_MARR_2"/>
    <property type="match status" value="1"/>
</dbReference>
<dbReference type="KEGG" id="bfn:OI25_4683"/>
<evidence type="ECO:0000313" key="4">
    <source>
        <dbReference type="EMBL" id="MDT8837214.1"/>
    </source>
</evidence>
<dbReference type="SMART" id="SM00347">
    <property type="entry name" value="HTH_MARR"/>
    <property type="match status" value="1"/>
</dbReference>
<dbReference type="AlphaFoldDB" id="A0AAJ3XSE9"/>
<dbReference type="PANTHER" id="PTHR39515:SF2">
    <property type="entry name" value="HTH-TYPE TRANSCRIPTIONAL REGULATOR RV0880"/>
    <property type="match status" value="1"/>
</dbReference>